<gene>
    <name evidence="1" type="ORF">GPM918_LOCUS32663</name>
    <name evidence="2" type="ORF">SRO942_LOCUS33334</name>
</gene>
<keyword evidence="3" id="KW-1185">Reference proteome</keyword>
<accession>A0A815JXW0</accession>
<dbReference type="EMBL" id="CAJNOQ010016821">
    <property type="protein sequence ID" value="CAF1388122.1"/>
    <property type="molecule type" value="Genomic_DNA"/>
</dbReference>
<dbReference type="Proteomes" id="UP000681722">
    <property type="component" value="Unassembled WGS sequence"/>
</dbReference>
<name>A0A815JXW0_9BILA</name>
<dbReference type="Proteomes" id="UP000663829">
    <property type="component" value="Unassembled WGS sequence"/>
</dbReference>
<evidence type="ECO:0000313" key="3">
    <source>
        <dbReference type="Proteomes" id="UP000663829"/>
    </source>
</evidence>
<proteinExistence type="predicted"/>
<evidence type="ECO:0000313" key="1">
    <source>
        <dbReference type="EMBL" id="CAF1388122.1"/>
    </source>
</evidence>
<evidence type="ECO:0000313" key="2">
    <source>
        <dbReference type="EMBL" id="CAF4282925.1"/>
    </source>
</evidence>
<organism evidence="1 3">
    <name type="scientific">Didymodactylos carnosus</name>
    <dbReference type="NCBI Taxonomy" id="1234261"/>
    <lineage>
        <taxon>Eukaryota</taxon>
        <taxon>Metazoa</taxon>
        <taxon>Spiralia</taxon>
        <taxon>Gnathifera</taxon>
        <taxon>Rotifera</taxon>
        <taxon>Eurotatoria</taxon>
        <taxon>Bdelloidea</taxon>
        <taxon>Philodinida</taxon>
        <taxon>Philodinidae</taxon>
        <taxon>Didymodactylos</taxon>
    </lineage>
</organism>
<reference evidence="1" key="1">
    <citation type="submission" date="2021-02" db="EMBL/GenBank/DDBJ databases">
        <authorList>
            <person name="Nowell W R."/>
        </authorList>
    </citation>
    <scope>NUCLEOTIDE SEQUENCE</scope>
</reference>
<sequence>MWFNIQRQRLPGLLQPIDPPSEVFQVRGLDWWGSAPASDAPHVEFKFTRANDHWLHLHNFKTYTNKMARRNVQQQQPWAKRYNQNRTDPSFHTGELVWLKVLVGRTKLDERYRDSYQVVNELGPLNYTFDDGISTATTHVHNLLLAY</sequence>
<comment type="caution">
    <text evidence="1">The sequence shown here is derived from an EMBL/GenBank/DDBJ whole genome shotgun (WGS) entry which is preliminary data.</text>
</comment>
<protein>
    <submittedName>
        <fullName evidence="1">Uncharacterized protein</fullName>
    </submittedName>
</protein>
<dbReference type="OrthoDB" id="116216at2759"/>
<dbReference type="EMBL" id="CAJOBC010082226">
    <property type="protein sequence ID" value="CAF4282925.1"/>
    <property type="molecule type" value="Genomic_DNA"/>
</dbReference>
<dbReference type="AlphaFoldDB" id="A0A815JXW0"/>